<gene>
    <name evidence="1" type="ORF">PAXINDRAFT_15697</name>
</gene>
<reference evidence="1 2" key="1">
    <citation type="submission" date="2014-06" db="EMBL/GenBank/DDBJ databases">
        <authorList>
            <consortium name="DOE Joint Genome Institute"/>
            <person name="Kuo A."/>
            <person name="Kohler A."/>
            <person name="Nagy L.G."/>
            <person name="Floudas D."/>
            <person name="Copeland A."/>
            <person name="Barry K.W."/>
            <person name="Cichocki N."/>
            <person name="Veneault-Fourrey C."/>
            <person name="LaButti K."/>
            <person name="Lindquist E.A."/>
            <person name="Lipzen A."/>
            <person name="Lundell T."/>
            <person name="Morin E."/>
            <person name="Murat C."/>
            <person name="Sun H."/>
            <person name="Tunlid A."/>
            <person name="Henrissat B."/>
            <person name="Grigoriev I.V."/>
            <person name="Hibbett D.S."/>
            <person name="Martin F."/>
            <person name="Nordberg H.P."/>
            <person name="Cantor M.N."/>
            <person name="Hua S.X."/>
        </authorList>
    </citation>
    <scope>NUCLEOTIDE SEQUENCE [LARGE SCALE GENOMIC DNA]</scope>
    <source>
        <strain evidence="1 2">ATCC 200175</strain>
    </source>
</reference>
<dbReference type="InterPro" id="IPR041078">
    <property type="entry name" value="Plavaka"/>
</dbReference>
<proteinExistence type="predicted"/>
<dbReference type="AlphaFoldDB" id="A0A0C9TL37"/>
<dbReference type="Pfam" id="PF18759">
    <property type="entry name" value="Plavaka"/>
    <property type="match status" value="1"/>
</dbReference>
<dbReference type="EMBL" id="KN819380">
    <property type="protein sequence ID" value="KIJ11383.1"/>
    <property type="molecule type" value="Genomic_DNA"/>
</dbReference>
<dbReference type="OrthoDB" id="2688393at2759"/>
<accession>A0A0C9TL37</accession>
<organism evidence="1 2">
    <name type="scientific">Paxillus involutus ATCC 200175</name>
    <dbReference type="NCBI Taxonomy" id="664439"/>
    <lineage>
        <taxon>Eukaryota</taxon>
        <taxon>Fungi</taxon>
        <taxon>Dikarya</taxon>
        <taxon>Basidiomycota</taxon>
        <taxon>Agaricomycotina</taxon>
        <taxon>Agaricomycetes</taxon>
        <taxon>Agaricomycetidae</taxon>
        <taxon>Boletales</taxon>
        <taxon>Paxilineae</taxon>
        <taxon>Paxillaceae</taxon>
        <taxon>Paxillus</taxon>
    </lineage>
</organism>
<evidence type="ECO:0000313" key="1">
    <source>
        <dbReference type="EMBL" id="KIJ11383.1"/>
    </source>
</evidence>
<keyword evidence="2" id="KW-1185">Reference proteome</keyword>
<sequence>MSCVGMIHNLVQIMASAMDPDSDSLKERNSHHGSSLNIYTELYDDYSMDIDADHHSENLDQGGGGFTVGEEVVEGAAIGYGEGMMFMGLFNSDQFAEERKTNLFYPFTRKEDWQIGHYLLSSGLSMSAIDKFLSLDWIKTLPLSFWTAKELCGHAELLPKGPQWKCQQIETSHLTKSPVWLYWCDSIELLEALFSHPLFCGKIDLVPQKVYQMATRLV</sequence>
<dbReference type="Proteomes" id="UP000053647">
    <property type="component" value="Unassembled WGS sequence"/>
</dbReference>
<evidence type="ECO:0000313" key="2">
    <source>
        <dbReference type="Proteomes" id="UP000053647"/>
    </source>
</evidence>
<protein>
    <submittedName>
        <fullName evidence="1">Uncharacterized protein</fullName>
    </submittedName>
</protein>
<reference evidence="2" key="2">
    <citation type="submission" date="2015-01" db="EMBL/GenBank/DDBJ databases">
        <title>Evolutionary Origins and Diversification of the Mycorrhizal Mutualists.</title>
        <authorList>
            <consortium name="DOE Joint Genome Institute"/>
            <consortium name="Mycorrhizal Genomics Consortium"/>
            <person name="Kohler A."/>
            <person name="Kuo A."/>
            <person name="Nagy L.G."/>
            <person name="Floudas D."/>
            <person name="Copeland A."/>
            <person name="Barry K.W."/>
            <person name="Cichocki N."/>
            <person name="Veneault-Fourrey C."/>
            <person name="LaButti K."/>
            <person name="Lindquist E.A."/>
            <person name="Lipzen A."/>
            <person name="Lundell T."/>
            <person name="Morin E."/>
            <person name="Murat C."/>
            <person name="Riley R."/>
            <person name="Ohm R."/>
            <person name="Sun H."/>
            <person name="Tunlid A."/>
            <person name="Henrissat B."/>
            <person name="Grigoriev I.V."/>
            <person name="Hibbett D.S."/>
            <person name="Martin F."/>
        </authorList>
    </citation>
    <scope>NUCLEOTIDE SEQUENCE [LARGE SCALE GENOMIC DNA]</scope>
    <source>
        <strain evidence="2">ATCC 200175</strain>
    </source>
</reference>
<name>A0A0C9TL37_PAXIN</name>
<dbReference type="HOGENOM" id="CLU_1267248_0_0_1"/>